<reference evidence="2 3" key="1">
    <citation type="submission" date="2016-07" db="EMBL/GenBank/DDBJ databases">
        <title>Draft genome of the white-rot fungus Obba rivulosa 3A-2.</title>
        <authorList>
            <consortium name="DOE Joint Genome Institute"/>
            <person name="Miettinen O."/>
            <person name="Riley R."/>
            <person name="Acob R."/>
            <person name="Barry K."/>
            <person name="Cullen D."/>
            <person name="De Vries R."/>
            <person name="Hainaut M."/>
            <person name="Hatakka A."/>
            <person name="Henrissat B."/>
            <person name="Hilden K."/>
            <person name="Kuo R."/>
            <person name="Labutti K."/>
            <person name="Lipzen A."/>
            <person name="Makela M.R."/>
            <person name="Sandor L."/>
            <person name="Spatafora J.W."/>
            <person name="Grigoriev I.V."/>
            <person name="Hibbett D.S."/>
        </authorList>
    </citation>
    <scope>NUCLEOTIDE SEQUENCE [LARGE SCALE GENOMIC DNA]</scope>
    <source>
        <strain evidence="2 3">3A-2</strain>
    </source>
</reference>
<feature type="compositionally biased region" description="Basic and acidic residues" evidence="1">
    <location>
        <begin position="190"/>
        <end position="201"/>
    </location>
</feature>
<dbReference type="EMBL" id="KV722434">
    <property type="protein sequence ID" value="OCH89142.1"/>
    <property type="molecule type" value="Genomic_DNA"/>
</dbReference>
<accession>A0A8E2DJA8</accession>
<name>A0A8E2DJA8_9APHY</name>
<dbReference type="AlphaFoldDB" id="A0A8E2DJA8"/>
<feature type="compositionally biased region" description="Low complexity" evidence="1">
    <location>
        <begin position="165"/>
        <end position="185"/>
    </location>
</feature>
<dbReference type="OrthoDB" id="3226552at2759"/>
<evidence type="ECO:0000256" key="1">
    <source>
        <dbReference type="SAM" id="MobiDB-lite"/>
    </source>
</evidence>
<proteinExistence type="predicted"/>
<organism evidence="2 3">
    <name type="scientific">Obba rivulosa</name>
    <dbReference type="NCBI Taxonomy" id="1052685"/>
    <lineage>
        <taxon>Eukaryota</taxon>
        <taxon>Fungi</taxon>
        <taxon>Dikarya</taxon>
        <taxon>Basidiomycota</taxon>
        <taxon>Agaricomycotina</taxon>
        <taxon>Agaricomycetes</taxon>
        <taxon>Polyporales</taxon>
        <taxon>Gelatoporiaceae</taxon>
        <taxon>Obba</taxon>
    </lineage>
</organism>
<dbReference type="Proteomes" id="UP000250043">
    <property type="component" value="Unassembled WGS sequence"/>
</dbReference>
<feature type="region of interest" description="Disordered" evidence="1">
    <location>
        <begin position="157"/>
        <end position="203"/>
    </location>
</feature>
<sequence>MVKDDRNMENNRWSEVIPPHNALTFAAVWDPAEGMVTFSGAHLLESESGDPADARPTAGDAPRDILDSQSQVLTIDRLALALGGTAPSTAAFACEDFALDHGAYHGWLEPPLHAPHSPAIASSTVLAHFAGQGGQGDPRRLLRACLNRFHPGELERRKRFAVRLPSSRSPPSSSSQGSSTTQTVSDEGFFEGRRRGPHDTYENTPVFVNVGGLKSAFSVSSTSTTNYIEVDFPTGVSYIDSQHMAPQAPGVDADSCSSSWLTVREIDHAFCYPHPMQRGRRLQKRPRTKSTLSKPANPTEVLAREYYNHDSPCPSLPTVETEGGSIIRAKKMLDRLSKCRKSEDDERWVCIDVTHKVTQRII</sequence>
<protein>
    <submittedName>
        <fullName evidence="2">Uncharacterized protein</fullName>
    </submittedName>
</protein>
<evidence type="ECO:0000313" key="2">
    <source>
        <dbReference type="EMBL" id="OCH89142.1"/>
    </source>
</evidence>
<evidence type="ECO:0000313" key="3">
    <source>
        <dbReference type="Proteomes" id="UP000250043"/>
    </source>
</evidence>
<keyword evidence="3" id="KW-1185">Reference proteome</keyword>
<gene>
    <name evidence="2" type="ORF">OBBRIDRAFT_38750</name>
</gene>